<dbReference type="Pfam" id="PF07714">
    <property type="entry name" value="PK_Tyr_Ser-Thr"/>
    <property type="match status" value="1"/>
</dbReference>
<evidence type="ECO:0000256" key="2">
    <source>
        <dbReference type="ARBA" id="ARBA00022692"/>
    </source>
</evidence>
<dbReference type="InterPro" id="IPR036179">
    <property type="entry name" value="Ig-like_dom_sf"/>
</dbReference>
<dbReference type="InterPro" id="IPR011009">
    <property type="entry name" value="Kinase-like_dom_sf"/>
</dbReference>
<keyword evidence="9" id="KW-0325">Glycoprotein</keyword>
<dbReference type="PANTHER" id="PTHR24416">
    <property type="entry name" value="TYROSINE-PROTEIN KINASE RECEPTOR"/>
    <property type="match status" value="1"/>
</dbReference>
<feature type="region of interest" description="Disordered" evidence="11">
    <location>
        <begin position="557"/>
        <end position="583"/>
    </location>
</feature>
<dbReference type="Gene3D" id="1.10.510.10">
    <property type="entry name" value="Transferase(Phosphotransferase) domain 1"/>
    <property type="match status" value="1"/>
</dbReference>
<dbReference type="PROSITE" id="PS50011">
    <property type="entry name" value="PROTEIN_KINASE_DOM"/>
    <property type="match status" value="1"/>
</dbReference>
<evidence type="ECO:0000256" key="7">
    <source>
        <dbReference type="ARBA" id="ARBA00022989"/>
    </source>
</evidence>
<feature type="region of interest" description="Disordered" evidence="11">
    <location>
        <begin position="598"/>
        <end position="702"/>
    </location>
</feature>
<evidence type="ECO:0000256" key="5">
    <source>
        <dbReference type="ARBA" id="ARBA00022741"/>
    </source>
</evidence>
<comment type="subcellular location">
    <subcellularLocation>
        <location evidence="1">Membrane</location>
        <topology evidence="1">Single-pass type I membrane protein</topology>
    </subcellularLocation>
</comment>
<evidence type="ECO:0000256" key="6">
    <source>
        <dbReference type="ARBA" id="ARBA00022840"/>
    </source>
</evidence>
<evidence type="ECO:0000259" key="13">
    <source>
        <dbReference type="PROSITE" id="PS50011"/>
    </source>
</evidence>
<dbReference type="SMART" id="SM00409">
    <property type="entry name" value="IG"/>
    <property type="match status" value="1"/>
</dbReference>
<dbReference type="InterPro" id="IPR050122">
    <property type="entry name" value="RTK"/>
</dbReference>
<evidence type="ECO:0000259" key="14">
    <source>
        <dbReference type="PROSITE" id="PS50835"/>
    </source>
</evidence>
<dbReference type="GO" id="GO:0007169">
    <property type="term" value="P:cell surface receptor protein tyrosine kinase signaling pathway"/>
    <property type="evidence" value="ECO:0007669"/>
    <property type="project" value="TreeGrafter"/>
</dbReference>
<name>A0A1I8I6J3_9PLAT</name>
<organism evidence="15 16">
    <name type="scientific">Macrostomum lignano</name>
    <dbReference type="NCBI Taxonomy" id="282301"/>
    <lineage>
        <taxon>Eukaryota</taxon>
        <taxon>Metazoa</taxon>
        <taxon>Spiralia</taxon>
        <taxon>Lophotrochozoa</taxon>
        <taxon>Platyhelminthes</taxon>
        <taxon>Rhabditophora</taxon>
        <taxon>Macrostomorpha</taxon>
        <taxon>Macrostomida</taxon>
        <taxon>Macrostomidae</taxon>
        <taxon>Macrostomum</taxon>
    </lineage>
</organism>
<dbReference type="GO" id="GO:0005524">
    <property type="term" value="F:ATP binding"/>
    <property type="evidence" value="ECO:0007669"/>
    <property type="project" value="UniProtKB-KW"/>
</dbReference>
<feature type="compositionally biased region" description="Low complexity" evidence="11">
    <location>
        <begin position="640"/>
        <end position="657"/>
    </location>
</feature>
<evidence type="ECO:0000313" key="16">
    <source>
        <dbReference type="WBParaSite" id="maker-uti_cns_0010310-snap-gene-0.2-mRNA-1"/>
    </source>
</evidence>
<keyword evidence="3" id="KW-0732">Signal</keyword>
<keyword evidence="5" id="KW-0547">Nucleotide-binding</keyword>
<dbReference type="PRINTS" id="PR00109">
    <property type="entry name" value="TYRKINASE"/>
</dbReference>
<evidence type="ECO:0000256" key="1">
    <source>
        <dbReference type="ARBA" id="ARBA00004479"/>
    </source>
</evidence>
<dbReference type="GO" id="GO:0005886">
    <property type="term" value="C:plasma membrane"/>
    <property type="evidence" value="ECO:0007669"/>
    <property type="project" value="TreeGrafter"/>
</dbReference>
<dbReference type="SUPFAM" id="SSF48726">
    <property type="entry name" value="Immunoglobulin"/>
    <property type="match status" value="1"/>
</dbReference>
<keyword evidence="4" id="KW-0677">Repeat</keyword>
<evidence type="ECO:0000256" key="4">
    <source>
        <dbReference type="ARBA" id="ARBA00022737"/>
    </source>
</evidence>
<keyword evidence="10" id="KW-0393">Immunoglobulin domain</keyword>
<dbReference type="SMART" id="SM00219">
    <property type="entry name" value="TyrKc"/>
    <property type="match status" value="1"/>
</dbReference>
<dbReference type="GO" id="GO:0004714">
    <property type="term" value="F:transmembrane receptor protein tyrosine kinase activity"/>
    <property type="evidence" value="ECO:0007669"/>
    <property type="project" value="TreeGrafter"/>
</dbReference>
<dbReference type="PROSITE" id="PS50835">
    <property type="entry name" value="IG_LIKE"/>
    <property type="match status" value="1"/>
</dbReference>
<dbReference type="PANTHER" id="PTHR24416:SF525">
    <property type="entry name" value="INSULIN-LIKE RECEPTOR"/>
    <property type="match status" value="1"/>
</dbReference>
<feature type="domain" description="Ig-like" evidence="14">
    <location>
        <begin position="785"/>
        <end position="897"/>
    </location>
</feature>
<keyword evidence="15" id="KW-1185">Reference proteome</keyword>
<dbReference type="InterPro" id="IPR000719">
    <property type="entry name" value="Prot_kinase_dom"/>
</dbReference>
<evidence type="ECO:0000256" key="12">
    <source>
        <dbReference type="SAM" id="Phobius"/>
    </source>
</evidence>
<proteinExistence type="predicted"/>
<dbReference type="InterPro" id="IPR003599">
    <property type="entry name" value="Ig_sub"/>
</dbReference>
<keyword evidence="8 12" id="KW-0472">Membrane</keyword>
<sequence>APLPVRWMAPESLRDGVFTTASDVWSYGVVLWEIASLASQPFNGRSNEEVLNMVKSGKTLEPPEDCPEFLADLMARCWAQKPKQRSSFSGLLACIDEQPELRADFRQASWYHSGHAGDSAVTVCLPDRSSAASSCSSAATLPACTTSAALKQVEEQIPMLHQQSVPNAYDAAVACRLPLHQLLWLLRRLAWGRRHSLRHLPPGEAHFETVDTIKLGDGAQRVLPPAEAHQAEVVADEQQAELVERLSVLLVGRYARIASNHLFNGVRPVHTDVAGAAAAVGKDAPATVLHQPFFRRRGVGVAGEFQETEAAVSNQQPAVWRHRLHLQRPRVTEVADASATEQLGGADGIGGAGKEGEGEALVKAAGRFCGDLQVEQRPGLLQQRHQRVLKSVGRQAADEDLATWWRWRLALTARRRPVAALACSDLVAEAGALQQPLQGGLAGALGGGLGLRRGLSPRLERAVQRDGPCLARPQVVGRLLEFLQRADQRVLREVDLTDSGKSLTVQLRPGQTASPQQLSEVPGCHDADTAPSQPGFEVGGSIFAAFVLGAARLATKLPPPDDGAPSNPAPAKSTEQVVKPATRRSVSAIPIGLRIGLGVAPGDGRVKQAGQPPPLPLSEPVAKRCRLGRPLKGQSDSRSGRASASGARRCCAKSSASEGRPTLTSSSNCCNRRRNSSPGREASRPGLADSSSSAASSMRPDWKRGEKYRKRFKSCSGASWRSGREASHWSGRQSLPEAMEEAAGARGVAADDGAVDSAGAKCRMPRRIRCRTFILVLLLLTALAPGFSSFSISVSVSPAVVTVGSPANLTCNIDMGWNGQSRDQSIFWSFKNENNDVSENCKPYNDRQYSVWQNHANCFIATQHVLTIKQVQWSQRGYWYCKYASNSSNVFLNVTIPAQMERFTGGPVSPAKRLRGNGSLLAPFDLTTSSGSGQGLRLSCRSSCSFPASRPRIRALAGVRLAPRGWRAAVASNSSSGGGCRLGQRALAVESELVSCSAAGIRGRVRFRCTVGNTTADLHALCSASAFQNLLTPGEVAAASAASVLALLLAGLGFAIFCTDSPAQLDGDDMDEADDNRLTPRARTLPVQFFRLPSILFPDCLAALRQSRRFVIMVRVPSNFSN</sequence>
<reference evidence="16" key="1">
    <citation type="submission" date="2016-11" db="UniProtKB">
        <authorList>
            <consortium name="WormBaseParasite"/>
        </authorList>
    </citation>
    <scope>IDENTIFICATION</scope>
</reference>
<dbReference type="InterPro" id="IPR013783">
    <property type="entry name" value="Ig-like_fold"/>
</dbReference>
<dbReference type="Proteomes" id="UP000095280">
    <property type="component" value="Unplaced"/>
</dbReference>
<dbReference type="InterPro" id="IPR020635">
    <property type="entry name" value="Tyr_kinase_cat_dom"/>
</dbReference>
<evidence type="ECO:0000256" key="8">
    <source>
        <dbReference type="ARBA" id="ARBA00023136"/>
    </source>
</evidence>
<evidence type="ECO:0000313" key="15">
    <source>
        <dbReference type="Proteomes" id="UP000095280"/>
    </source>
</evidence>
<accession>A0A1I8I6J3</accession>
<feature type="compositionally biased region" description="Polar residues" evidence="11">
    <location>
        <begin position="508"/>
        <end position="519"/>
    </location>
</feature>
<dbReference type="InterPro" id="IPR001245">
    <property type="entry name" value="Ser-Thr/Tyr_kinase_cat_dom"/>
</dbReference>
<evidence type="ECO:0000256" key="3">
    <source>
        <dbReference type="ARBA" id="ARBA00022729"/>
    </source>
</evidence>
<dbReference type="WBParaSite" id="maker-uti_cns_0010310-snap-gene-0.2-mRNA-1">
    <property type="protein sequence ID" value="maker-uti_cns_0010310-snap-gene-0.2-mRNA-1"/>
    <property type="gene ID" value="maker-uti_cns_0010310-snap-gene-0.2"/>
</dbReference>
<dbReference type="Gene3D" id="2.60.40.10">
    <property type="entry name" value="Immunoglobulins"/>
    <property type="match status" value="1"/>
</dbReference>
<dbReference type="AlphaFoldDB" id="A0A1I8I6J3"/>
<keyword evidence="2 12" id="KW-0812">Transmembrane</keyword>
<keyword evidence="6" id="KW-0067">ATP-binding</keyword>
<dbReference type="GO" id="GO:0043235">
    <property type="term" value="C:receptor complex"/>
    <property type="evidence" value="ECO:0007669"/>
    <property type="project" value="TreeGrafter"/>
</dbReference>
<feature type="domain" description="Protein kinase" evidence="13">
    <location>
        <begin position="1"/>
        <end position="101"/>
    </location>
</feature>
<dbReference type="SUPFAM" id="SSF56112">
    <property type="entry name" value="Protein kinase-like (PK-like)"/>
    <property type="match status" value="1"/>
</dbReference>
<dbReference type="InterPro" id="IPR007110">
    <property type="entry name" value="Ig-like_dom"/>
</dbReference>
<evidence type="ECO:0000256" key="9">
    <source>
        <dbReference type="ARBA" id="ARBA00023180"/>
    </source>
</evidence>
<feature type="transmembrane region" description="Helical" evidence="12">
    <location>
        <begin position="1036"/>
        <end position="1057"/>
    </location>
</feature>
<evidence type="ECO:0000256" key="10">
    <source>
        <dbReference type="ARBA" id="ARBA00023319"/>
    </source>
</evidence>
<evidence type="ECO:0000256" key="11">
    <source>
        <dbReference type="SAM" id="MobiDB-lite"/>
    </source>
</evidence>
<feature type="region of interest" description="Disordered" evidence="11">
    <location>
        <begin position="508"/>
        <end position="535"/>
    </location>
</feature>
<keyword evidence="7 12" id="KW-1133">Transmembrane helix</keyword>
<protein>
    <submittedName>
        <fullName evidence="16">Protein kinase domain-containing protein</fullName>
    </submittedName>
</protein>